<dbReference type="Proteomes" id="UP000250003">
    <property type="component" value="Chromosome"/>
</dbReference>
<dbReference type="AlphaFoldDB" id="A0A2Z4U933"/>
<dbReference type="PIRSF" id="PIRSF006054">
    <property type="entry name" value="UCP006054"/>
    <property type="match status" value="1"/>
</dbReference>
<feature type="domain" description="Serine dehydratase-like alpha subunit" evidence="3">
    <location>
        <begin position="140"/>
        <end position="424"/>
    </location>
</feature>
<feature type="transmembrane region" description="Helical" evidence="2">
    <location>
        <begin position="313"/>
        <end position="334"/>
    </location>
</feature>
<dbReference type="RefSeq" id="WP_111918799.1">
    <property type="nucleotide sequence ID" value="NZ_CP030280.1"/>
</dbReference>
<dbReference type="HAMAP" id="MF_01845">
    <property type="entry name" value="UPF0597"/>
    <property type="match status" value="1"/>
</dbReference>
<sequence>MQKKQEKYLSLLHDETSLALGCTEPGAVALAAAYAAAVLEEEVQKIKIIVSSYILKNGMNVGIPGTGMSGFSIAAAMGSIGKNPEKGLMVLNGISDIEIQKAKEMVKKNIISIDLAETEEKVYVEAQVTSKNHYARAVIKENHQNLVLLERDRKKIFERKAEELYEKNSQKNLENYDMTLKEIVNFVKSVPEEELKFLEQILQTNQAIAREGMRGNYGLKVGYSMLHGQKTGLIGGDIATYASAMAAAAADARMSGCELPVVSTAGSGNQGITATVPIIEIGEKLGIKQDKIRRAAALSILFTIHTKQYLGRLSVLCGCSIAAAMGVGCGIIFMKDGTYEQMCHTVSTMVADISGVVCDGAKPGCALKIATAVESAVRAANMALNGKGAGGQDGIVCEDVEATLSNLGILGNIGMKNTNRMILKMMLQKQKI</sequence>
<evidence type="ECO:0000313" key="4">
    <source>
        <dbReference type="EMBL" id="AWY97552.1"/>
    </source>
</evidence>
<dbReference type="PANTHER" id="PTHR30501">
    <property type="entry name" value="UPF0597 PROTEIN YHAM"/>
    <property type="match status" value="1"/>
</dbReference>
<dbReference type="EMBL" id="CP030280">
    <property type="protein sequence ID" value="AWY97552.1"/>
    <property type="molecule type" value="Genomic_DNA"/>
</dbReference>
<dbReference type="KEGG" id="blau:DQQ01_04655"/>
<accession>A0A2Z4U933</accession>
<keyword evidence="2" id="KW-0812">Transmembrane</keyword>
<dbReference type="InterPro" id="IPR005130">
    <property type="entry name" value="Ser_deHydtase-like_asu"/>
</dbReference>
<dbReference type="Pfam" id="PF03313">
    <property type="entry name" value="SDH_alpha"/>
    <property type="match status" value="1"/>
</dbReference>
<keyword evidence="2" id="KW-1133">Transmembrane helix</keyword>
<evidence type="ECO:0000256" key="1">
    <source>
        <dbReference type="HAMAP-Rule" id="MF_01845"/>
    </source>
</evidence>
<organism evidence="4 5">
    <name type="scientific">Blautia argi</name>
    <dbReference type="NCBI Taxonomy" id="1912897"/>
    <lineage>
        <taxon>Bacteria</taxon>
        <taxon>Bacillati</taxon>
        <taxon>Bacillota</taxon>
        <taxon>Clostridia</taxon>
        <taxon>Lachnospirales</taxon>
        <taxon>Lachnospiraceae</taxon>
        <taxon>Blautia</taxon>
    </lineage>
</organism>
<reference evidence="5" key="1">
    <citation type="submission" date="2018-06" db="EMBL/GenBank/DDBJ databases">
        <title>Description of Blautia argi sp. nov., a new anaerobic isolated from dog feces.</title>
        <authorList>
            <person name="Chang Y.-H."/>
            <person name="Paek J."/>
            <person name="Shin Y."/>
        </authorList>
    </citation>
    <scope>NUCLEOTIDE SEQUENCE [LARGE SCALE GENOMIC DNA]</scope>
    <source>
        <strain evidence="5">KCTC 15426</strain>
    </source>
</reference>
<keyword evidence="5" id="KW-1185">Reference proteome</keyword>
<dbReference type="GO" id="GO:0019450">
    <property type="term" value="P:L-cysteine catabolic process to pyruvate"/>
    <property type="evidence" value="ECO:0007669"/>
    <property type="project" value="TreeGrafter"/>
</dbReference>
<name>A0A2Z4U933_9FIRM</name>
<dbReference type="OrthoDB" id="41906at2"/>
<evidence type="ECO:0000256" key="2">
    <source>
        <dbReference type="SAM" id="Phobius"/>
    </source>
</evidence>
<dbReference type="PANTHER" id="PTHR30501:SF2">
    <property type="entry name" value="UPF0597 PROTEIN YHAM"/>
    <property type="match status" value="1"/>
</dbReference>
<gene>
    <name evidence="4" type="ORF">DQQ01_04655</name>
</gene>
<proteinExistence type="inferred from homology"/>
<comment type="similarity">
    <text evidence="1">Belongs to the UPF0597 family.</text>
</comment>
<dbReference type="GO" id="GO:0080146">
    <property type="term" value="F:L-cysteine desulfhydrase activity"/>
    <property type="evidence" value="ECO:0007669"/>
    <property type="project" value="TreeGrafter"/>
</dbReference>
<protein>
    <recommendedName>
        <fullName evidence="1">UPF0597 protein DQQ01_04655</fullName>
    </recommendedName>
</protein>
<keyword evidence="2" id="KW-0472">Membrane</keyword>
<dbReference type="InterPro" id="IPR021144">
    <property type="entry name" value="UPF0597"/>
</dbReference>
<evidence type="ECO:0000259" key="3">
    <source>
        <dbReference type="Pfam" id="PF03313"/>
    </source>
</evidence>
<evidence type="ECO:0000313" key="5">
    <source>
        <dbReference type="Proteomes" id="UP000250003"/>
    </source>
</evidence>